<feature type="region of interest" description="Disordered" evidence="4">
    <location>
        <begin position="1"/>
        <end position="24"/>
    </location>
</feature>
<feature type="domain" description="Olfactomedin-like" evidence="5">
    <location>
        <begin position="313"/>
        <end position="578"/>
    </location>
</feature>
<comment type="subcellular location">
    <subcellularLocation>
        <location evidence="1">Secreted</location>
    </subcellularLocation>
</comment>
<dbReference type="PROSITE" id="PS51132">
    <property type="entry name" value="OLF"/>
    <property type="match status" value="1"/>
</dbReference>
<evidence type="ECO:0000256" key="4">
    <source>
        <dbReference type="SAM" id="MobiDB-lite"/>
    </source>
</evidence>
<dbReference type="InterPro" id="IPR003112">
    <property type="entry name" value="Olfac-like_dom"/>
</dbReference>
<evidence type="ECO:0000256" key="1">
    <source>
        <dbReference type="ARBA" id="ARBA00004613"/>
    </source>
</evidence>
<name>A0A498MTV3_LABRO</name>
<evidence type="ECO:0000313" key="6">
    <source>
        <dbReference type="EMBL" id="RXN22814.1"/>
    </source>
</evidence>
<evidence type="ECO:0000256" key="2">
    <source>
        <dbReference type="ARBA" id="ARBA00022525"/>
    </source>
</evidence>
<dbReference type="Pfam" id="PF02191">
    <property type="entry name" value="OLF"/>
    <property type="match status" value="1"/>
</dbReference>
<keyword evidence="2" id="KW-0964">Secreted</keyword>
<protein>
    <submittedName>
        <fullName evidence="6">Olfactomedin-4-like protein</fullName>
    </submittedName>
</protein>
<gene>
    <name evidence="6" type="ORF">ROHU_006595</name>
</gene>
<dbReference type="PANTHER" id="PTHR23192:SF7">
    <property type="entry name" value="OLFACTOMEDIN-4"/>
    <property type="match status" value="1"/>
</dbReference>
<reference evidence="6 7" key="1">
    <citation type="submission" date="2018-03" db="EMBL/GenBank/DDBJ databases">
        <title>Draft genome sequence of Rohu Carp (Labeo rohita).</title>
        <authorList>
            <person name="Das P."/>
            <person name="Kushwaha B."/>
            <person name="Joshi C.G."/>
            <person name="Kumar D."/>
            <person name="Nagpure N.S."/>
            <person name="Sahoo L."/>
            <person name="Das S.P."/>
            <person name="Bit A."/>
            <person name="Patnaik S."/>
            <person name="Meher P.K."/>
            <person name="Jayasankar P."/>
            <person name="Koringa P.G."/>
            <person name="Patel N.V."/>
            <person name="Hinsu A.T."/>
            <person name="Kumar R."/>
            <person name="Pandey M."/>
            <person name="Agarwal S."/>
            <person name="Srivastava S."/>
            <person name="Singh M."/>
            <person name="Iquebal M.A."/>
            <person name="Jaiswal S."/>
            <person name="Angadi U.B."/>
            <person name="Kumar N."/>
            <person name="Raza M."/>
            <person name="Shah T.M."/>
            <person name="Rai A."/>
            <person name="Jena J.K."/>
        </authorList>
    </citation>
    <scope>NUCLEOTIDE SEQUENCE [LARGE SCALE GENOMIC DNA]</scope>
    <source>
        <strain evidence="6">DASCIFA01</strain>
        <tissue evidence="6">Testis</tissue>
    </source>
</reference>
<dbReference type="GO" id="GO:0005615">
    <property type="term" value="C:extracellular space"/>
    <property type="evidence" value="ECO:0007669"/>
    <property type="project" value="TreeGrafter"/>
</dbReference>
<sequence length="589" mass="67577">MMRDHRRRLCKVESRQKKEKQKSERILKTFESTIEAVTPRSSMIISPGAAKEDSSSLRSFSATPLSSWHHIIMSNSSRYSVSNMSSEHVHLPMIGNPSSSPGMRLYSQPNLFASVPKPSTSKPASAQGMHSRSAVIEGALDKSPWVEGSASGGECICEAFLPNSTFPIGQLISLESTAVEINYNLEMEISKMEIYEVKLQVYIAKITNLTVQIKLMEDDPDSYNELQLEEVKIKIKQVEALIVELQASIQTTSTVLISIREQISVMIAVLTQLEITYDKNLILVTRREYLILQQKLEECERRHNEIFNPDIGICNHGGIRRISKPIINQLNADLSASYKYGGWGKDSKPLPGSENMYWYSGYSDTLVSRITQYSDYYKLIMRQAFRTHELYVYNRYDWRGTGNNYVVRENTLYYQYRSPFAMGKFNMTSATPTYKVIPKASAQFSYHYSANQNLDFAADESGLWVTYATVESKGKLVLGKINEELFEVEEVWQTSIYKPSVGNTFMVCGVLYATRSVDSKTEEIFYTFDTRTKQESYVSIPFEKFNDFYVYLDYNPTDQKLYMFNNGYYVTYHVWFNYKGSKDKVLIDD</sequence>
<dbReference type="InterPro" id="IPR050605">
    <property type="entry name" value="Olfactomedin-like_domain"/>
</dbReference>
<evidence type="ECO:0000259" key="5">
    <source>
        <dbReference type="PROSITE" id="PS51132"/>
    </source>
</evidence>
<dbReference type="GO" id="GO:0007165">
    <property type="term" value="P:signal transduction"/>
    <property type="evidence" value="ECO:0007669"/>
    <property type="project" value="TreeGrafter"/>
</dbReference>
<dbReference type="AlphaFoldDB" id="A0A498MTV3"/>
<dbReference type="SMART" id="SM00284">
    <property type="entry name" value="OLF"/>
    <property type="match status" value="1"/>
</dbReference>
<evidence type="ECO:0000313" key="7">
    <source>
        <dbReference type="Proteomes" id="UP000290572"/>
    </source>
</evidence>
<dbReference type="PANTHER" id="PTHR23192">
    <property type="entry name" value="OLFACTOMEDIN-RELATED"/>
    <property type="match status" value="1"/>
</dbReference>
<keyword evidence="7" id="KW-1185">Reference proteome</keyword>
<proteinExistence type="predicted"/>
<comment type="caution">
    <text evidence="3">Lacks conserved residue(s) required for the propagation of feature annotation.</text>
</comment>
<accession>A0A498MTV3</accession>
<comment type="caution">
    <text evidence="6">The sequence shown here is derived from an EMBL/GenBank/DDBJ whole genome shotgun (WGS) entry which is preliminary data.</text>
</comment>
<organism evidence="6 7">
    <name type="scientific">Labeo rohita</name>
    <name type="common">Indian major carp</name>
    <name type="synonym">Cyprinus rohita</name>
    <dbReference type="NCBI Taxonomy" id="84645"/>
    <lineage>
        <taxon>Eukaryota</taxon>
        <taxon>Metazoa</taxon>
        <taxon>Chordata</taxon>
        <taxon>Craniata</taxon>
        <taxon>Vertebrata</taxon>
        <taxon>Euteleostomi</taxon>
        <taxon>Actinopterygii</taxon>
        <taxon>Neopterygii</taxon>
        <taxon>Teleostei</taxon>
        <taxon>Ostariophysi</taxon>
        <taxon>Cypriniformes</taxon>
        <taxon>Cyprinidae</taxon>
        <taxon>Labeoninae</taxon>
        <taxon>Labeonini</taxon>
        <taxon>Labeo</taxon>
    </lineage>
</organism>
<dbReference type="EMBL" id="QBIY01012578">
    <property type="protein sequence ID" value="RXN22814.1"/>
    <property type="molecule type" value="Genomic_DNA"/>
</dbReference>
<feature type="compositionally biased region" description="Basic and acidic residues" evidence="4">
    <location>
        <begin position="10"/>
        <end position="24"/>
    </location>
</feature>
<evidence type="ECO:0000256" key="3">
    <source>
        <dbReference type="PROSITE-ProRule" id="PRU00446"/>
    </source>
</evidence>
<dbReference type="Proteomes" id="UP000290572">
    <property type="component" value="Unassembled WGS sequence"/>
</dbReference>